<keyword evidence="3" id="KW-0804">Transcription</keyword>
<accession>A0ABW7CL63</accession>
<dbReference type="RefSeq" id="WP_394149037.1">
    <property type="nucleotide sequence ID" value="NZ_JBGCUC010000009.1"/>
</dbReference>
<name>A0ABW7CL63_9GAMM</name>
<proteinExistence type="predicted"/>
<sequence>MLNLFKHQNDFDIEMRNCIQQQLTMFDDVIFTYALINKNNPNLFYILSNRIDWFESDYQINNRHRTDPVIITGTSGKSDFYWDQTAMSLSLGDVNIFKSARDYGVMQGHTFTLHDELNNVAMLTLIRKTGEIYEFRQTIERNQNNFKKILRDCHEKNMRMRGVECDVIYPGCRRYQIYQTADAKIVRPIMDNEIIAPIDTLAEIVRKRASNSPSGFDNIAS</sequence>
<keyword evidence="2" id="KW-0238">DNA-binding</keyword>
<protein>
    <submittedName>
        <fullName evidence="5">Autoinducer binding domain-containing protein</fullName>
    </submittedName>
</protein>
<comment type="caution">
    <text evidence="5">The sequence shown here is derived from an EMBL/GenBank/DDBJ whole genome shotgun (WGS) entry which is preliminary data.</text>
</comment>
<evidence type="ECO:0000256" key="1">
    <source>
        <dbReference type="ARBA" id="ARBA00023015"/>
    </source>
</evidence>
<dbReference type="Pfam" id="PF03472">
    <property type="entry name" value="Autoind_bind"/>
    <property type="match status" value="1"/>
</dbReference>
<dbReference type="EMBL" id="JBGCUC010000009">
    <property type="protein sequence ID" value="MFG6076968.1"/>
    <property type="molecule type" value="Genomic_DNA"/>
</dbReference>
<evidence type="ECO:0000256" key="2">
    <source>
        <dbReference type="ARBA" id="ARBA00023125"/>
    </source>
</evidence>
<dbReference type="Proteomes" id="UP001605250">
    <property type="component" value="Unassembled WGS sequence"/>
</dbReference>
<reference evidence="5 6" key="1">
    <citation type="submission" date="2024-07" db="EMBL/GenBank/DDBJ databases">
        <title>Novel bacterial strain Erwinia sp. OPT-41 promoting growth of various crops.</title>
        <authorList>
            <person name="Egorshina A."/>
            <person name="Lukyantsev M.A."/>
            <person name="Golubev S.N."/>
            <person name="Muratova A.Y."/>
            <person name="Bulygina E.A."/>
        </authorList>
    </citation>
    <scope>NUCLEOTIDE SEQUENCE [LARGE SCALE GENOMIC DNA]</scope>
    <source>
        <strain evidence="5 6">OPT-41</strain>
    </source>
</reference>
<dbReference type="InterPro" id="IPR005143">
    <property type="entry name" value="TF_LuxR_autoind-bd_dom"/>
</dbReference>
<dbReference type="InterPro" id="IPR036693">
    <property type="entry name" value="TF_LuxR_autoind-bd_dom_sf"/>
</dbReference>
<gene>
    <name evidence="5" type="ORF">AB3U87_11430</name>
</gene>
<evidence type="ECO:0000313" key="6">
    <source>
        <dbReference type="Proteomes" id="UP001605250"/>
    </source>
</evidence>
<evidence type="ECO:0000259" key="4">
    <source>
        <dbReference type="Pfam" id="PF03472"/>
    </source>
</evidence>
<organism evidence="5 6">
    <name type="scientific">Erwinia plantamica</name>
    <dbReference type="NCBI Taxonomy" id="3237104"/>
    <lineage>
        <taxon>Bacteria</taxon>
        <taxon>Pseudomonadati</taxon>
        <taxon>Pseudomonadota</taxon>
        <taxon>Gammaproteobacteria</taxon>
        <taxon>Enterobacterales</taxon>
        <taxon>Erwiniaceae</taxon>
        <taxon>Erwinia</taxon>
    </lineage>
</organism>
<evidence type="ECO:0000313" key="5">
    <source>
        <dbReference type="EMBL" id="MFG6076968.1"/>
    </source>
</evidence>
<dbReference type="SUPFAM" id="SSF75516">
    <property type="entry name" value="Pheromone-binding domain of LuxR-like quorum-sensing transcription factors"/>
    <property type="match status" value="1"/>
</dbReference>
<feature type="domain" description="Transcription factor LuxR-like autoinducer-binding" evidence="4">
    <location>
        <begin position="26"/>
        <end position="136"/>
    </location>
</feature>
<keyword evidence="6" id="KW-1185">Reference proteome</keyword>
<evidence type="ECO:0000256" key="3">
    <source>
        <dbReference type="ARBA" id="ARBA00023163"/>
    </source>
</evidence>
<keyword evidence="1" id="KW-0805">Transcription regulation</keyword>
<dbReference type="Gene3D" id="3.30.450.80">
    <property type="entry name" value="Transcription factor LuxR-like, autoinducer-binding domain"/>
    <property type="match status" value="1"/>
</dbReference>